<evidence type="ECO:0000313" key="3">
    <source>
        <dbReference type="Proteomes" id="UP000576821"/>
    </source>
</evidence>
<accession>A0A846M5A7</accession>
<dbReference type="PANTHER" id="PTHR42852:SF13">
    <property type="entry name" value="PROTEIN DIPZ"/>
    <property type="match status" value="1"/>
</dbReference>
<comment type="caution">
    <text evidence="2">The sequence shown here is derived from an EMBL/GenBank/DDBJ whole genome shotgun (WGS) entry which is preliminary data.</text>
</comment>
<reference evidence="2 3" key="1">
    <citation type="submission" date="2020-03" db="EMBL/GenBank/DDBJ databases">
        <title>Genomic Encyclopedia of Type Strains, Phase IV (KMG-IV): sequencing the most valuable type-strain genomes for metagenomic binning, comparative biology and taxonomic classification.</title>
        <authorList>
            <person name="Goeker M."/>
        </authorList>
    </citation>
    <scope>NUCLEOTIDE SEQUENCE [LARGE SCALE GENOMIC DNA]</scope>
    <source>
        <strain evidence="2 3">DSM 21299</strain>
    </source>
</reference>
<dbReference type="SUPFAM" id="SSF52833">
    <property type="entry name" value="Thioredoxin-like"/>
    <property type="match status" value="1"/>
</dbReference>
<protein>
    <submittedName>
        <fullName evidence="2">Thiol-disulfide isomerase/thioredoxin</fullName>
    </submittedName>
</protein>
<dbReference type="GO" id="GO:0016491">
    <property type="term" value="F:oxidoreductase activity"/>
    <property type="evidence" value="ECO:0007669"/>
    <property type="project" value="InterPro"/>
</dbReference>
<dbReference type="InterPro" id="IPR050553">
    <property type="entry name" value="Thioredoxin_ResA/DsbE_sf"/>
</dbReference>
<dbReference type="GO" id="GO:0016853">
    <property type="term" value="F:isomerase activity"/>
    <property type="evidence" value="ECO:0007669"/>
    <property type="project" value="UniProtKB-KW"/>
</dbReference>
<evidence type="ECO:0000313" key="2">
    <source>
        <dbReference type="EMBL" id="NIJ16328.1"/>
    </source>
</evidence>
<keyword evidence="2" id="KW-0413">Isomerase</keyword>
<gene>
    <name evidence="2" type="ORF">FHS54_001294</name>
</gene>
<keyword evidence="3" id="KW-1185">Reference proteome</keyword>
<sequence>MIMMESAAAPLAPDWHVAQWFNSSSPLDLESLRGKVVALHAFQMLCPGCVMNSLPQAQRIAENFDPGDLAVIGIHTVFEHNEVMTTQALAVFIREFRLTFPVGVDLPGAGPIPKTMAAYGMQGTPTLVLIDHRGRLHKHTFGTEDDIRVGADIGLLLAERERSDAQ</sequence>
<dbReference type="EMBL" id="JAASQR010000002">
    <property type="protein sequence ID" value="NIJ16328.1"/>
    <property type="molecule type" value="Genomic_DNA"/>
</dbReference>
<name>A0A846M5A7_9SPHN</name>
<dbReference type="InterPro" id="IPR000866">
    <property type="entry name" value="AhpC/TSA"/>
</dbReference>
<dbReference type="GO" id="GO:0016209">
    <property type="term" value="F:antioxidant activity"/>
    <property type="evidence" value="ECO:0007669"/>
    <property type="project" value="InterPro"/>
</dbReference>
<dbReference type="InterPro" id="IPR036249">
    <property type="entry name" value="Thioredoxin-like_sf"/>
</dbReference>
<feature type="domain" description="Alkyl hydroperoxide reductase subunit C/ Thiol specific antioxidant" evidence="1">
    <location>
        <begin position="12"/>
        <end position="137"/>
    </location>
</feature>
<evidence type="ECO:0000259" key="1">
    <source>
        <dbReference type="Pfam" id="PF00578"/>
    </source>
</evidence>
<proteinExistence type="predicted"/>
<organism evidence="2 3">
    <name type="scientific">Sphingobium vermicomposti</name>
    <dbReference type="NCBI Taxonomy" id="529005"/>
    <lineage>
        <taxon>Bacteria</taxon>
        <taxon>Pseudomonadati</taxon>
        <taxon>Pseudomonadota</taxon>
        <taxon>Alphaproteobacteria</taxon>
        <taxon>Sphingomonadales</taxon>
        <taxon>Sphingomonadaceae</taxon>
        <taxon>Sphingobium</taxon>
    </lineage>
</organism>
<dbReference type="Gene3D" id="3.40.30.10">
    <property type="entry name" value="Glutaredoxin"/>
    <property type="match status" value="1"/>
</dbReference>
<dbReference type="Pfam" id="PF00578">
    <property type="entry name" value="AhpC-TSA"/>
    <property type="match status" value="1"/>
</dbReference>
<dbReference type="PANTHER" id="PTHR42852">
    <property type="entry name" value="THIOL:DISULFIDE INTERCHANGE PROTEIN DSBE"/>
    <property type="match status" value="1"/>
</dbReference>
<dbReference type="AlphaFoldDB" id="A0A846M5A7"/>
<dbReference type="Proteomes" id="UP000576821">
    <property type="component" value="Unassembled WGS sequence"/>
</dbReference>